<name>A0A377L4Y8_9ENTE</name>
<gene>
    <name evidence="1" type="ORF">CRM96_11945</name>
</gene>
<evidence type="ECO:0000313" key="2">
    <source>
        <dbReference type="Proteomes" id="UP000220669"/>
    </source>
</evidence>
<comment type="caution">
    <text evidence="1">The sequence shown here is derived from an EMBL/GenBank/DDBJ whole genome shotgun (WGS) entry which is preliminary data.</text>
</comment>
<reference evidence="1 2" key="1">
    <citation type="submission" date="2017-09" db="EMBL/GenBank/DDBJ databases">
        <title>FDA dAtabase for Regulatory Grade micrObial Sequences (FDA-ARGOS): Supporting development and validation of Infectious Disease Dx tests.</title>
        <authorList>
            <person name="Minogue T."/>
            <person name="Wolcott M."/>
            <person name="Wasieloski L."/>
            <person name="Aguilar W."/>
            <person name="Moore D."/>
            <person name="Tallon L.J."/>
            <person name="Sadzewicz L."/>
            <person name="Ott S."/>
            <person name="Zhao X."/>
            <person name="Nagaraj S."/>
            <person name="Vavikolanu K."/>
            <person name="Aluvathingal J."/>
            <person name="Nadendla S."/>
            <person name="Sichtig H."/>
        </authorList>
    </citation>
    <scope>NUCLEOTIDE SEQUENCE [LARGE SCALE GENOMIC DNA]</scope>
    <source>
        <strain evidence="1 2">FDAARGOS_396</strain>
    </source>
</reference>
<evidence type="ECO:0000313" key="1">
    <source>
        <dbReference type="EMBL" id="PEH45669.1"/>
    </source>
</evidence>
<dbReference type="RefSeq" id="WP_016177668.1">
    <property type="nucleotide sequence ID" value="NZ_CP065535.1"/>
</dbReference>
<organism evidence="1 2">
    <name type="scientific">Enterococcus durans</name>
    <dbReference type="NCBI Taxonomy" id="53345"/>
    <lineage>
        <taxon>Bacteria</taxon>
        <taxon>Bacillati</taxon>
        <taxon>Bacillota</taxon>
        <taxon>Bacilli</taxon>
        <taxon>Lactobacillales</taxon>
        <taxon>Enterococcaceae</taxon>
        <taxon>Enterococcus</taxon>
    </lineage>
</organism>
<accession>A0A377L4Y8</accession>
<protein>
    <submittedName>
        <fullName evidence="1">Uncharacterized protein</fullName>
    </submittedName>
</protein>
<sequence>MILAVTLFHRDLMLYNEHLFSNSFEFGADEINEEASSFTMDKYVPVKTGDFLLAKYIPSGKFAYFGVITSQEDEKISCKSLLSLADSEIPTARVSGDNYEEHIRRLIEYYLLNDPTKQLKDILDVKAESATSHSYQATDTNKHKLSAYILNGFKKYNVKWYFKGIQNRKIYTGIRAVNESIYIKDNSSEFSDWDVFVQAPGAGNENKLLIVDKAMKDIEKPIILSTWYLDEENNLTQDGSKENITKPTVTLVNIYDQTAEDKASYEDVAKSELKGNTYSHEIKVNVVRNAKNLNVETIETGMFATISYKGKIYKSVLTAWRISSDKEFVELTFGNIRSRFMDYFEDNGG</sequence>
<proteinExistence type="predicted"/>
<dbReference type="Proteomes" id="UP000220669">
    <property type="component" value="Unassembled WGS sequence"/>
</dbReference>
<dbReference type="AlphaFoldDB" id="A0A377L4Y8"/>
<dbReference type="EMBL" id="PDEB01000004">
    <property type="protein sequence ID" value="PEH45669.1"/>
    <property type="molecule type" value="Genomic_DNA"/>
</dbReference>
<dbReference type="OrthoDB" id="2243319at2"/>